<evidence type="ECO:0000259" key="5">
    <source>
        <dbReference type="PROSITE" id="PS50977"/>
    </source>
</evidence>
<dbReference type="PANTHER" id="PTHR47506:SF10">
    <property type="entry name" value="TRANSCRIPTIONAL REGULATORY PROTEIN"/>
    <property type="match status" value="1"/>
</dbReference>
<dbReference type="InterPro" id="IPR001647">
    <property type="entry name" value="HTH_TetR"/>
</dbReference>
<gene>
    <name evidence="7" type="ORF">NG42_06190</name>
    <name evidence="6" type="ORF">NG43_19295</name>
</gene>
<evidence type="ECO:0000256" key="4">
    <source>
        <dbReference type="PROSITE-ProRule" id="PRU00335"/>
    </source>
</evidence>
<sequence length="206" mass="22350">MKSSSASSLSKRSPGRPREFNLDEALDRAIGLFSEQGYYGTSVSDLSAVMNVTVGSLYKAFPDKHAIFIAAFDRYLAVRGGHLAERLSKLSSGRQQIEGILRHYAEYSFGARGARGCLVVASAVELSTLHPDIARRIAQLMAHYRQRFQQCIAQGKQDGSVPSHIDAEAIAALLLCITQGMRVLGKTGVTEDDMQLMVATALTLVS</sequence>
<dbReference type="Gene3D" id="1.10.10.60">
    <property type="entry name" value="Homeodomain-like"/>
    <property type="match status" value="1"/>
</dbReference>
<feature type="domain" description="HTH tetR-type" evidence="5">
    <location>
        <begin position="19"/>
        <end position="79"/>
    </location>
</feature>
<dbReference type="InterPro" id="IPR036271">
    <property type="entry name" value="Tet_transcr_reg_TetR-rel_C_sf"/>
</dbReference>
<dbReference type="InterPro" id="IPR023772">
    <property type="entry name" value="DNA-bd_HTH_TetR-type_CS"/>
</dbReference>
<dbReference type="PATRIC" id="fig|1560201.3.peg.1318"/>
<keyword evidence="1" id="KW-0805">Transcription regulation</keyword>
<evidence type="ECO:0000256" key="2">
    <source>
        <dbReference type="ARBA" id="ARBA00023125"/>
    </source>
</evidence>
<evidence type="ECO:0000313" key="7">
    <source>
        <dbReference type="EMBL" id="KOC91164.1"/>
    </source>
</evidence>
<evidence type="ECO:0000256" key="1">
    <source>
        <dbReference type="ARBA" id="ARBA00023015"/>
    </source>
</evidence>
<feature type="DNA-binding region" description="H-T-H motif" evidence="4">
    <location>
        <begin position="42"/>
        <end position="61"/>
    </location>
</feature>
<organism evidence="6 8">
    <name type="scientific">Winslowiella iniecta</name>
    <dbReference type="NCBI Taxonomy" id="1560201"/>
    <lineage>
        <taxon>Bacteria</taxon>
        <taxon>Pseudomonadati</taxon>
        <taxon>Pseudomonadota</taxon>
        <taxon>Gammaproteobacteria</taxon>
        <taxon>Enterobacterales</taxon>
        <taxon>Erwiniaceae</taxon>
        <taxon>Winslowiella</taxon>
    </lineage>
</organism>
<evidence type="ECO:0000256" key="3">
    <source>
        <dbReference type="ARBA" id="ARBA00023163"/>
    </source>
</evidence>
<dbReference type="SUPFAM" id="SSF48498">
    <property type="entry name" value="Tetracyclin repressor-like, C-terminal domain"/>
    <property type="match status" value="1"/>
</dbReference>
<dbReference type="InterPro" id="IPR011075">
    <property type="entry name" value="TetR_C"/>
</dbReference>
<dbReference type="Proteomes" id="UP000037088">
    <property type="component" value="Unassembled WGS sequence"/>
</dbReference>
<proteinExistence type="predicted"/>
<keyword evidence="3" id="KW-0804">Transcription</keyword>
<dbReference type="EMBL" id="JRXE01000007">
    <property type="protein sequence ID" value="KOC91164.1"/>
    <property type="molecule type" value="Genomic_DNA"/>
</dbReference>
<keyword evidence="9" id="KW-1185">Reference proteome</keyword>
<dbReference type="AlphaFoldDB" id="A0A0L7T0Y4"/>
<keyword evidence="2 4" id="KW-0238">DNA-binding</keyword>
<evidence type="ECO:0000313" key="9">
    <source>
        <dbReference type="Proteomes" id="UP000037088"/>
    </source>
</evidence>
<dbReference type="PROSITE" id="PS01081">
    <property type="entry name" value="HTH_TETR_1"/>
    <property type="match status" value="1"/>
</dbReference>
<dbReference type="Gene3D" id="1.10.357.10">
    <property type="entry name" value="Tetracycline Repressor, domain 2"/>
    <property type="match status" value="1"/>
</dbReference>
<dbReference type="SUPFAM" id="SSF46689">
    <property type="entry name" value="Homeodomain-like"/>
    <property type="match status" value="1"/>
</dbReference>
<dbReference type="PANTHER" id="PTHR47506">
    <property type="entry name" value="TRANSCRIPTIONAL REGULATORY PROTEIN"/>
    <property type="match status" value="1"/>
</dbReference>
<dbReference type="Pfam" id="PF16925">
    <property type="entry name" value="TetR_C_13"/>
    <property type="match status" value="1"/>
</dbReference>
<dbReference type="GO" id="GO:0003677">
    <property type="term" value="F:DNA binding"/>
    <property type="evidence" value="ECO:0007669"/>
    <property type="project" value="UniProtKB-UniRule"/>
</dbReference>
<evidence type="ECO:0000313" key="8">
    <source>
        <dbReference type="Proteomes" id="UP000036851"/>
    </source>
</evidence>
<reference evidence="8 9" key="1">
    <citation type="journal article" date="2015" name="Int. J. Syst. Evol. Microbiol.">
        <title>Erwinia iniecta sp. nov., isolated from Russian wheat aphids (Diuraphis noxia).</title>
        <authorList>
            <person name="Campillo T."/>
            <person name="Luna E."/>
            <person name="Portier P."/>
            <person name="Fischer-Le Saux M."/>
            <person name="Lapitan N."/>
            <person name="Tisserat N.A."/>
            <person name="Leach J.E."/>
        </authorList>
    </citation>
    <scope>NUCLEOTIDE SEQUENCE [LARGE SCALE GENOMIC DNA]</scope>
    <source>
        <strain evidence="7 9">B120</strain>
        <strain evidence="6 8">B149</strain>
    </source>
</reference>
<accession>A0A0L7T0Y4</accession>
<name>A0A0L7T0Y4_9GAMM</name>
<dbReference type="PROSITE" id="PS50977">
    <property type="entry name" value="HTH_TETR_2"/>
    <property type="match status" value="1"/>
</dbReference>
<comment type="caution">
    <text evidence="6">The sequence shown here is derived from an EMBL/GenBank/DDBJ whole genome shotgun (WGS) entry which is preliminary data.</text>
</comment>
<dbReference type="EMBL" id="JRXF01000039">
    <property type="protein sequence ID" value="KOC89109.1"/>
    <property type="molecule type" value="Genomic_DNA"/>
</dbReference>
<dbReference type="Proteomes" id="UP000036851">
    <property type="component" value="Unassembled WGS sequence"/>
</dbReference>
<dbReference type="InterPro" id="IPR009057">
    <property type="entry name" value="Homeodomain-like_sf"/>
</dbReference>
<protein>
    <recommendedName>
        <fullName evidence="5">HTH tetR-type domain-containing protein</fullName>
    </recommendedName>
</protein>
<evidence type="ECO:0000313" key="6">
    <source>
        <dbReference type="EMBL" id="KOC89109.1"/>
    </source>
</evidence>
<dbReference type="STRING" id="1560201.NG42_06190"/>
<dbReference type="Pfam" id="PF00440">
    <property type="entry name" value="TetR_N"/>
    <property type="match status" value="1"/>
</dbReference>